<comment type="function">
    <text evidence="1">Controls the length of the flagellar hook.</text>
</comment>
<dbReference type="InterPro" id="IPR021136">
    <property type="entry name" value="Flagellar_hook_control-like_C"/>
</dbReference>
<evidence type="ECO:0000313" key="5">
    <source>
        <dbReference type="EMBL" id="MDQ2068469.1"/>
    </source>
</evidence>
<dbReference type="PANTHER" id="PTHR37533:SF2">
    <property type="entry name" value="FLAGELLAR HOOK-LENGTH CONTROL PROTEIN"/>
    <property type="match status" value="1"/>
</dbReference>
<dbReference type="Pfam" id="PF02120">
    <property type="entry name" value="Flg_hook"/>
    <property type="match status" value="1"/>
</dbReference>
<keyword evidence="6" id="KW-1185">Reference proteome</keyword>
<reference evidence="5 6" key="1">
    <citation type="submission" date="2023-08" db="EMBL/GenBank/DDBJ databases">
        <title>Whole-genome sequencing of halo(alkali)philic microorganisms from hypersaline lakes.</title>
        <authorList>
            <person name="Sorokin D.Y."/>
            <person name="Abbas B."/>
            <person name="Merkel A.Y."/>
        </authorList>
    </citation>
    <scope>NUCLEOTIDE SEQUENCE [LARGE SCALE GENOMIC DNA]</scope>
    <source>
        <strain evidence="5 6">AB-CW4</strain>
    </source>
</reference>
<comment type="similarity">
    <text evidence="2">Belongs to the FliK family.</text>
</comment>
<evidence type="ECO:0000259" key="4">
    <source>
        <dbReference type="Pfam" id="PF02120"/>
    </source>
</evidence>
<dbReference type="InterPro" id="IPR001635">
    <property type="entry name" value="Flag_hook_Flik"/>
</dbReference>
<dbReference type="Proteomes" id="UP001239019">
    <property type="component" value="Unassembled WGS sequence"/>
</dbReference>
<evidence type="ECO:0000313" key="6">
    <source>
        <dbReference type="Proteomes" id="UP001239019"/>
    </source>
</evidence>
<protein>
    <submittedName>
        <fullName evidence="5">Flagellar hook-length control protein FliK</fullName>
    </submittedName>
</protein>
<dbReference type="PANTHER" id="PTHR37533">
    <property type="entry name" value="FLAGELLAR HOOK-LENGTH CONTROL PROTEIN"/>
    <property type="match status" value="1"/>
</dbReference>
<keyword evidence="5" id="KW-0282">Flagellum</keyword>
<dbReference type="InterPro" id="IPR038610">
    <property type="entry name" value="FliK-like_C_sf"/>
</dbReference>
<gene>
    <name evidence="5" type="ORF">RBH19_01105</name>
</gene>
<keyword evidence="5" id="KW-0966">Cell projection</keyword>
<comment type="caution">
    <text evidence="5">The sequence shown here is derived from an EMBL/GenBank/DDBJ whole genome shotgun (WGS) entry which is preliminary data.</text>
</comment>
<dbReference type="RefSeq" id="WP_306726956.1">
    <property type="nucleotide sequence ID" value="NZ_JAVDDT010000001.1"/>
</dbReference>
<keyword evidence="5" id="KW-0969">Cilium</keyword>
<evidence type="ECO:0000256" key="2">
    <source>
        <dbReference type="ARBA" id="ARBA00009149"/>
    </source>
</evidence>
<name>A0ABU0W385_9GAMM</name>
<evidence type="ECO:0000256" key="1">
    <source>
        <dbReference type="ARBA" id="ARBA00003944"/>
    </source>
</evidence>
<dbReference type="InterPro" id="IPR052563">
    <property type="entry name" value="FliK"/>
</dbReference>
<dbReference type="EMBL" id="JAVDDT010000001">
    <property type="protein sequence ID" value="MDQ2068469.1"/>
    <property type="molecule type" value="Genomic_DNA"/>
</dbReference>
<dbReference type="CDD" id="cd17470">
    <property type="entry name" value="T3SS_Flik_C"/>
    <property type="match status" value="1"/>
</dbReference>
<dbReference type="PRINTS" id="PR01007">
    <property type="entry name" value="FLGHOOKFLIK"/>
</dbReference>
<proteinExistence type="inferred from homology"/>
<organism evidence="5 6">
    <name type="scientific">Natronospira bacteriovora</name>
    <dbReference type="NCBI Taxonomy" id="3069753"/>
    <lineage>
        <taxon>Bacteria</taxon>
        <taxon>Pseudomonadati</taxon>
        <taxon>Pseudomonadota</taxon>
        <taxon>Gammaproteobacteria</taxon>
        <taxon>Natronospirales</taxon>
        <taxon>Natronospiraceae</taxon>
        <taxon>Natronospira</taxon>
    </lineage>
</organism>
<sequence length="393" mass="41760">MIQNILSLLDALPEASDRRNGGLADFLTQGDGQKALSDFADLLDSAFAEQGLRIHPEDLVALRSGKDLPLDGKASQPLRLLAADEGDAGSPLVEENVEAVLQSALGMAGTENDGSAGQSLATGQAGQRLLQAMREALARPGGDGAASLENRDIRLTPNASAPPATIQETLLSLSGREAPDSQRIVLPERLNLLHQALAVGRAEEGGERQPSLDGVLRQADGRGQLVQPASPQQLAALFSTASQSGESSSMNRLPPMQMPVGGQNWNHALGQRVVMMAGQGMDRAEIKLHPPHLGPLEIRMTVTQDQATLTLSSHHAQTRDALEQALPRLREMLQEKGLDLAQADVSDGRERNGEASRQAMLNQNQRSLNGDAATVPDGEAVLELRIGLLDEYA</sequence>
<accession>A0ABU0W385</accession>
<dbReference type="Gene3D" id="3.30.750.140">
    <property type="match status" value="1"/>
</dbReference>
<keyword evidence="3" id="KW-1005">Bacterial flagellum biogenesis</keyword>
<feature type="domain" description="Flagellar hook-length control protein-like C-terminal" evidence="4">
    <location>
        <begin position="271"/>
        <end position="352"/>
    </location>
</feature>
<evidence type="ECO:0000256" key="3">
    <source>
        <dbReference type="ARBA" id="ARBA00022795"/>
    </source>
</evidence>